<name>A0A348ALM1_9FIRM</name>
<evidence type="ECO:0000259" key="2">
    <source>
        <dbReference type="Pfam" id="PF03816"/>
    </source>
</evidence>
<dbReference type="RefSeq" id="WP_126308922.1">
    <property type="nucleotide sequence ID" value="NZ_AP018449.1"/>
</dbReference>
<comment type="similarity">
    <text evidence="1">Belongs to the LytR/CpsA/Psr (LCP) family.</text>
</comment>
<evidence type="ECO:0000256" key="1">
    <source>
        <dbReference type="ARBA" id="ARBA00006068"/>
    </source>
</evidence>
<gene>
    <name evidence="3" type="primary">yvhJ</name>
    <name evidence="3" type="ORF">MAMMFC1_02654</name>
</gene>
<dbReference type="EMBL" id="AP018449">
    <property type="protein sequence ID" value="BBB91969.1"/>
    <property type="molecule type" value="Genomic_DNA"/>
</dbReference>
<organism evidence="3 4">
    <name type="scientific">Methylomusa anaerophila</name>
    <dbReference type="NCBI Taxonomy" id="1930071"/>
    <lineage>
        <taxon>Bacteria</taxon>
        <taxon>Bacillati</taxon>
        <taxon>Bacillota</taxon>
        <taxon>Negativicutes</taxon>
        <taxon>Selenomonadales</taxon>
        <taxon>Sporomusaceae</taxon>
        <taxon>Methylomusa</taxon>
    </lineage>
</organism>
<accession>A0A348ALM1</accession>
<dbReference type="Pfam" id="PF03816">
    <property type="entry name" value="LytR_cpsA_psr"/>
    <property type="match status" value="1"/>
</dbReference>
<dbReference type="NCBIfam" id="TIGR00350">
    <property type="entry name" value="lytR_cpsA_psr"/>
    <property type="match status" value="1"/>
</dbReference>
<feature type="domain" description="Cell envelope-related transcriptional attenuator" evidence="2">
    <location>
        <begin position="83"/>
        <end position="231"/>
    </location>
</feature>
<reference evidence="3 4" key="1">
    <citation type="journal article" date="2018" name="Int. J. Syst. Evol. Microbiol.">
        <title>Methylomusa anaerophila gen. nov., sp. nov., an anaerobic methanol-utilizing bacterium isolated from a microbial fuel cell.</title>
        <authorList>
            <person name="Amano N."/>
            <person name="Yamamuro A."/>
            <person name="Miyahara M."/>
            <person name="Kouzuma A."/>
            <person name="Abe T."/>
            <person name="Watanabe K."/>
        </authorList>
    </citation>
    <scope>NUCLEOTIDE SEQUENCE [LARGE SCALE GENOMIC DNA]</scope>
    <source>
        <strain evidence="3 4">MMFC1</strain>
    </source>
</reference>
<dbReference type="Proteomes" id="UP000276437">
    <property type="component" value="Chromosome"/>
</dbReference>
<dbReference type="InterPro" id="IPR050922">
    <property type="entry name" value="LytR/CpsA/Psr_CW_biosynth"/>
</dbReference>
<dbReference type="Gene3D" id="3.40.630.190">
    <property type="entry name" value="LCP protein"/>
    <property type="match status" value="1"/>
</dbReference>
<dbReference type="KEGG" id="mana:MAMMFC1_02654"/>
<dbReference type="OrthoDB" id="9782542at2"/>
<dbReference type="PANTHER" id="PTHR33392:SF6">
    <property type="entry name" value="POLYISOPRENYL-TEICHOIC ACID--PEPTIDOGLYCAN TEICHOIC ACID TRANSFERASE TAGU"/>
    <property type="match status" value="1"/>
</dbReference>
<dbReference type="PANTHER" id="PTHR33392">
    <property type="entry name" value="POLYISOPRENYL-TEICHOIC ACID--PEPTIDOGLYCAN TEICHOIC ACID TRANSFERASE TAGU"/>
    <property type="match status" value="1"/>
</dbReference>
<sequence>MKWFWKKMLLFAGCFVLFIMTAVTVFTILSKIEDAASNPKPPSVISPAAPASITFDDKPASRINILLLGIDDGDPDIANGAKRSDTMIVASVDPGEDTVNLLSIPRDTKVSIPGRSGNDKITHAFFYGGPKLSVRAVEANFHIPIDYYAVIDWKAFINVVDILGGVDMTVERDMDYEDPYENLSIHLSQGYQHLDGEKAGEYVRFRHDELGDIGRVERQQRFLTALTGQMLRAGTILKLPALVTTVSQYVQTDMSTFTLIRVANALKGIKSDSLHAEMLPGDFATVNESSYWVPDKAKAAQLVAELFGARAERSN</sequence>
<dbReference type="InterPro" id="IPR004474">
    <property type="entry name" value="LytR_CpsA_psr"/>
</dbReference>
<evidence type="ECO:0000313" key="3">
    <source>
        <dbReference type="EMBL" id="BBB91969.1"/>
    </source>
</evidence>
<proteinExistence type="inferred from homology"/>
<keyword evidence="4" id="KW-1185">Reference proteome</keyword>
<dbReference type="AlphaFoldDB" id="A0A348ALM1"/>
<evidence type="ECO:0000313" key="4">
    <source>
        <dbReference type="Proteomes" id="UP000276437"/>
    </source>
</evidence>
<protein>
    <submittedName>
        <fullName evidence="3">Putative transcriptional regulator YvhJ</fullName>
    </submittedName>
</protein>